<dbReference type="SMART" id="SM00254">
    <property type="entry name" value="ShKT"/>
    <property type="match status" value="17"/>
</dbReference>
<sequence length="1785" mass="198870">MFPRRRNGNACGHLLCLTVCFIFQFRAKDNVLSYVSMWSPTSSDFKTNRLTAEEKEKFLDEHNKFRGMVKPTSADMEFMEWDDNLANMAQMWADKCIWEHGFLTFGSQYPYSVPFKGQIGQNLAQEYGRLSSPEDRVKRWYEEYQYYTFSKYTSPMGASCKKTPCGHYTQIMWAKAIYLGCGVNFCSNFNGGNGGTIVVCNYNTGNIVGQYPYKTGTPCTKCASGKGWCYNNLCRNCSDFDKHCGSSLTTTMCSSHPELMEKNCPKLCNMCKCPLKCQNGGTVNKQDCVCSCPSGWRGMDCSDKACEPGFYGENCENRCYDKVGTETCQYRLKVGHKCSSKYMEIDCALTCGYCVLAGGQNQITATVASVTALPTTPQPGSVTSHPVVSATTPSSVTVPPTSKPQVCTTDQNSGCERWAAVGECEKNPLWMITNCFISCKHHQAPKDCSDANPSCPRWAYAGECENNRVWMLKNCRKSCNQCGDCTDSDPKCPSWALSNQCSSGDKINEKCRRSCGLCRVYDKHKECPAWSAMDECKKSNWTWMVDHCPRSCDVPFSEASFCGGKENGNYQAPTTCQAYIACSYGVTSHVQCPFGKKFDTLKRMCVLVDQAACTVVLPSKKSKPFMIVTLQNLVMLPRSRQRDAFGHFLCLVVSFTVQFRTKDSVTSLAMKSPSSRDFKTCRLTAEEKEKFLDENNKFRGMVQPTAADMEFLVWDDNLANMAQMWADKCIWDHGFVMFGSQYPYSVPFKGQIGQNLAREYGELSNPVDRVVRWYNEHKYWIFGKYTSPMGASCRKPPCGHYTQLAWAQAKHLGCAVNFCSSFNDGFEGTIVACDYTTGNIGGQYPYKAGTPCTKCASGKGWCYKNLCRNCTDFDKDCGGTSLTAAMCSSHPELMEKKCPKLCNMCKCPLKCQNGGTLNEQGCVCSCASGWRGMDCSDKACEPGYYGENCENRCYDKAGTETCQYRVKAGFDCKQKFMEIDCALTCGYCVPAGGQVTTTAAPVTAMPTTPQPGVITSKPVGKCTSIINISVWLCKTDQNSGCEGWAAVGECEKNPLWMIPNCCVSCQHHQAPKDCTDAKPSCSRWAYAGECENNRLWMLKNCRKSCNQCGDCTDSDPRCPSLALSNQCNSGEKIHEKCRRSCGLCKVYDRHNECPAWSAMDECKKSNWTWMVDHCPRSCDRRLMPLYVIFGLLVLNGRALVSATGKIRPSHQDFAISKLTAARKEKFLDEHNKFRGMVDPPAADMEYLFWDEDLANLAQMWSNQCVWDHGFLEFGDEYPHPVSFKGHVGQNLAREWGTLQNPEDRVTQWYKEYDFYKYSKFASPMTAAQCSRQPCGHYTQLAWATSRYVGCGVNWCDKEFGPPHPWIPGETIVTCDYGPTGNIIGQYPYKTGAPCSKCSSGKGFCYKNLCRDCDNFDSECGKSLTQAMCTSSRELMAKKCPKMCSLCECPLKCQHGGTVNLQNCVCSCPSGWKGMDCSGKVCPPGFYGENCEIRCYDAVGKDTCEWRVRNGHNCKVHYMMVDCAATCGYCDDGSKITTTPAPATTAPPPTTATTINAPTVTPSSGAQECHTDLNSHCEVWAGRGECEKNPLWMIPNCCVSCKHHQAPKDCTDVSPSCPHWAFTGECEVNRAWMLKNCRKSCNQCGDCKDTDAKCPSWALLKQCKYGDRILWMNTNCRKSCGMCKGYDKHDQCPAWSAMNECKRSNWTWMVDHCPRSCDVPFSEASFCGGKENGNYQAPTTCQAYIACSYGVTSHVQCPGGKKFDTVRKMCVEADRASCSVVCPKSF</sequence>
<feature type="disulfide bond" evidence="2">
    <location>
        <begin position="1513"/>
        <end position="1526"/>
    </location>
</feature>
<dbReference type="Pfam" id="PF00188">
    <property type="entry name" value="CAP"/>
    <property type="match status" value="3"/>
</dbReference>
<dbReference type="InterPro" id="IPR002413">
    <property type="entry name" value="V5_allergen-like"/>
</dbReference>
<dbReference type="InterPro" id="IPR035940">
    <property type="entry name" value="CAP_sf"/>
</dbReference>
<comment type="caution">
    <text evidence="7">The sequence shown here is derived from an EMBL/GenBank/DDBJ whole genome shotgun (WGS) entry which is preliminary data.</text>
</comment>
<dbReference type="InterPro" id="IPR002557">
    <property type="entry name" value="Chitin-bd_dom"/>
</dbReference>
<evidence type="ECO:0000313" key="8">
    <source>
        <dbReference type="Proteomes" id="UP001159428"/>
    </source>
</evidence>
<feature type="disulfide bond" evidence="2">
    <location>
        <begin position="1074"/>
        <end position="1108"/>
    </location>
</feature>
<feature type="domain" description="ShKT" evidence="6">
    <location>
        <begin position="1074"/>
        <end position="1108"/>
    </location>
</feature>
<evidence type="ECO:0000256" key="1">
    <source>
        <dbReference type="ARBA" id="ARBA00022656"/>
    </source>
</evidence>
<keyword evidence="2" id="KW-1015">Disulfide bond</keyword>
<dbReference type="InterPro" id="IPR018244">
    <property type="entry name" value="Allrgn_V5/Tpx1_CS"/>
</dbReference>
<feature type="disulfide bond" evidence="2">
    <location>
        <begin position="1609"/>
        <end position="1643"/>
    </location>
</feature>
<feature type="domain" description="ShKT" evidence="6">
    <location>
        <begin position="1646"/>
        <end position="1681"/>
    </location>
</feature>
<dbReference type="PRINTS" id="PR00838">
    <property type="entry name" value="V5ALLERGEN"/>
</dbReference>
<evidence type="ECO:0000256" key="3">
    <source>
        <dbReference type="SAM" id="MobiDB-lite"/>
    </source>
</evidence>
<dbReference type="SUPFAM" id="SSF55797">
    <property type="entry name" value="PR-1-like"/>
    <property type="match status" value="3"/>
</dbReference>
<feature type="domain" description="ShKT" evidence="6">
    <location>
        <begin position="1682"/>
        <end position="1726"/>
    </location>
</feature>
<feature type="domain" description="ShKT" evidence="6">
    <location>
        <begin position="237"/>
        <end position="271"/>
    </location>
</feature>
<feature type="domain" description="ShKT" evidence="6">
    <location>
        <begin position="1409"/>
        <end position="1446"/>
    </location>
</feature>
<dbReference type="InterPro" id="IPR000742">
    <property type="entry name" value="EGF"/>
</dbReference>
<feature type="disulfide bond" evidence="2">
    <location>
        <begin position="237"/>
        <end position="271"/>
    </location>
</feature>
<dbReference type="PROSITE" id="PS51670">
    <property type="entry name" value="SHKT"/>
    <property type="match status" value="11"/>
</dbReference>
<feature type="chain" id="PRO_5043998371" evidence="4">
    <location>
        <begin position="28"/>
        <end position="1785"/>
    </location>
</feature>
<evidence type="ECO:0000313" key="7">
    <source>
        <dbReference type="EMBL" id="CAH3110046.1"/>
    </source>
</evidence>
<comment type="caution">
    <text evidence="2">Lacks conserved residue(s) required for the propagation of feature annotation.</text>
</comment>
<dbReference type="GO" id="GO:0008061">
    <property type="term" value="F:chitin binding"/>
    <property type="evidence" value="ECO:0007669"/>
    <property type="project" value="InterPro"/>
</dbReference>
<dbReference type="InterPro" id="IPR001283">
    <property type="entry name" value="CRISP-related"/>
</dbReference>
<evidence type="ECO:0000259" key="5">
    <source>
        <dbReference type="PROSITE" id="PS50940"/>
    </source>
</evidence>
<feature type="disulfide bond" evidence="2">
    <location>
        <begin position="448"/>
        <end position="482"/>
    </location>
</feature>
<dbReference type="PROSITE" id="PS50940">
    <property type="entry name" value="CHIT_BIND_II"/>
    <property type="match status" value="2"/>
</dbReference>
<organism evidence="7 8">
    <name type="scientific">Pocillopora meandrina</name>
    <dbReference type="NCBI Taxonomy" id="46732"/>
    <lineage>
        <taxon>Eukaryota</taxon>
        <taxon>Metazoa</taxon>
        <taxon>Cnidaria</taxon>
        <taxon>Anthozoa</taxon>
        <taxon>Hexacorallia</taxon>
        <taxon>Scleractinia</taxon>
        <taxon>Astrocoeniina</taxon>
        <taxon>Pocilloporidae</taxon>
        <taxon>Pocillopora</taxon>
    </lineage>
</organism>
<keyword evidence="1" id="KW-0800">Toxin</keyword>
<dbReference type="InterPro" id="IPR014044">
    <property type="entry name" value="CAP_dom"/>
</dbReference>
<feature type="domain" description="ShKT" evidence="6">
    <location>
        <begin position="1111"/>
        <end position="1144"/>
    </location>
</feature>
<feature type="domain" description="Chitin-binding type-2" evidence="5">
    <location>
        <begin position="559"/>
        <end position="615"/>
    </location>
</feature>
<proteinExistence type="predicted"/>
<dbReference type="PANTHER" id="PTHR10334">
    <property type="entry name" value="CYSTEINE-RICH SECRETORY PROTEIN-RELATED"/>
    <property type="match status" value="1"/>
</dbReference>
<dbReference type="PROSITE" id="PS01009">
    <property type="entry name" value="CRISP_1"/>
    <property type="match status" value="1"/>
</dbReference>
<evidence type="ECO:0000256" key="4">
    <source>
        <dbReference type="SAM" id="SignalP"/>
    </source>
</evidence>
<dbReference type="PRINTS" id="PR00837">
    <property type="entry name" value="V5TPXLIKE"/>
</dbReference>
<feature type="region of interest" description="Disordered" evidence="3">
    <location>
        <begin position="378"/>
        <end position="405"/>
    </location>
</feature>
<feature type="domain" description="ShKT" evidence="6">
    <location>
        <begin position="1494"/>
        <end position="1529"/>
    </location>
</feature>
<dbReference type="InterPro" id="IPR003582">
    <property type="entry name" value="ShKT_dom"/>
</dbReference>
<protein>
    <submittedName>
        <fullName evidence="7">Uncharacterized protein</fullName>
    </submittedName>
</protein>
<dbReference type="EMBL" id="CALNXJ010000012">
    <property type="protein sequence ID" value="CAH3110046.1"/>
    <property type="molecule type" value="Genomic_DNA"/>
</dbReference>
<reference evidence="7 8" key="1">
    <citation type="submission" date="2022-05" db="EMBL/GenBank/DDBJ databases">
        <authorList>
            <consortium name="Genoscope - CEA"/>
            <person name="William W."/>
        </authorList>
    </citation>
    <scope>NUCLEOTIDE SEQUENCE [LARGE SCALE GENOMIC DNA]</scope>
</reference>
<feature type="domain" description="ShKT" evidence="6">
    <location>
        <begin position="448"/>
        <end position="482"/>
    </location>
</feature>
<feature type="domain" description="Chitin-binding type-2" evidence="5">
    <location>
        <begin position="1723"/>
        <end position="1779"/>
    </location>
</feature>
<dbReference type="SMART" id="SM00494">
    <property type="entry name" value="ChtBD2"/>
    <property type="match status" value="2"/>
</dbReference>
<feature type="domain" description="ShKT" evidence="6">
    <location>
        <begin position="518"/>
        <end position="562"/>
    </location>
</feature>
<feature type="domain" description="ShKT" evidence="6">
    <location>
        <begin position="1609"/>
        <end position="1643"/>
    </location>
</feature>
<feature type="signal peptide" evidence="4">
    <location>
        <begin position="1"/>
        <end position="27"/>
    </location>
</feature>
<evidence type="ECO:0000259" key="6">
    <source>
        <dbReference type="PROSITE" id="PS51670"/>
    </source>
</evidence>
<accession>A0AAU9WGP3</accession>
<dbReference type="GO" id="GO:0005576">
    <property type="term" value="C:extracellular region"/>
    <property type="evidence" value="ECO:0007669"/>
    <property type="project" value="InterPro"/>
</dbReference>
<dbReference type="SUPFAM" id="SSF57625">
    <property type="entry name" value="Invertebrate chitin-binding proteins"/>
    <property type="match status" value="2"/>
</dbReference>
<feature type="compositionally biased region" description="Low complexity" evidence="3">
    <location>
        <begin position="381"/>
        <end position="404"/>
    </location>
</feature>
<dbReference type="Proteomes" id="UP001159428">
    <property type="component" value="Unassembled WGS sequence"/>
</dbReference>
<keyword evidence="4" id="KW-0732">Signal</keyword>
<feature type="non-terminal residue" evidence="7">
    <location>
        <position position="1785"/>
    </location>
</feature>
<keyword evidence="8" id="KW-1185">Reference proteome</keyword>
<dbReference type="InterPro" id="IPR036508">
    <property type="entry name" value="Chitin-bd_dom_sf"/>
</dbReference>
<evidence type="ECO:0000256" key="2">
    <source>
        <dbReference type="PROSITE-ProRule" id="PRU01005"/>
    </source>
</evidence>
<dbReference type="SMART" id="SM00198">
    <property type="entry name" value="SCP"/>
    <property type="match status" value="3"/>
</dbReference>
<dbReference type="Pfam" id="PF01549">
    <property type="entry name" value="ShK"/>
    <property type="match status" value="16"/>
</dbReference>
<feature type="domain" description="ShKT" evidence="6">
    <location>
        <begin position="870"/>
        <end position="905"/>
    </location>
</feature>
<name>A0AAU9WGP3_9CNID</name>
<gene>
    <name evidence="7" type="ORF">PMEA_00004171</name>
</gene>
<dbReference type="SMART" id="SM00181">
    <property type="entry name" value="EGF"/>
    <property type="match status" value="3"/>
</dbReference>
<dbReference type="GO" id="GO:0090729">
    <property type="term" value="F:toxin activity"/>
    <property type="evidence" value="ECO:0007669"/>
    <property type="project" value="UniProtKB-KW"/>
</dbReference>
<dbReference type="Gene3D" id="3.40.33.10">
    <property type="entry name" value="CAP"/>
    <property type="match status" value="3"/>
</dbReference>